<evidence type="ECO:0000313" key="4">
    <source>
        <dbReference type="Proteomes" id="UP000541558"/>
    </source>
</evidence>
<comment type="caution">
    <text evidence="3">The sequence shown here is derived from an EMBL/GenBank/DDBJ whole genome shotgun (WGS) entry which is preliminary data.</text>
</comment>
<dbReference type="Pfam" id="PF01693">
    <property type="entry name" value="Cauli_VI"/>
    <property type="match status" value="1"/>
</dbReference>
<protein>
    <recommendedName>
        <fullName evidence="2">Ribonuclease H1 N-terminal domain-containing protein</fullName>
    </recommendedName>
</protein>
<proteinExistence type="predicted"/>
<name>A0A8H5FKE8_9AGAR</name>
<dbReference type="EMBL" id="JAACJK010000005">
    <property type="protein sequence ID" value="KAF5340046.1"/>
    <property type="molecule type" value="Genomic_DNA"/>
</dbReference>
<dbReference type="Proteomes" id="UP000541558">
    <property type="component" value="Unassembled WGS sequence"/>
</dbReference>
<dbReference type="AlphaFoldDB" id="A0A8H5FKE8"/>
<evidence type="ECO:0000313" key="3">
    <source>
        <dbReference type="EMBL" id="KAF5340046.1"/>
    </source>
</evidence>
<gene>
    <name evidence="3" type="ORF">D9611_012393</name>
</gene>
<dbReference type="InterPro" id="IPR009027">
    <property type="entry name" value="Ribosomal_bL9/RNase_H1_N"/>
</dbReference>
<evidence type="ECO:0000259" key="2">
    <source>
        <dbReference type="Pfam" id="PF01693"/>
    </source>
</evidence>
<dbReference type="SUPFAM" id="SSF55658">
    <property type="entry name" value="L9 N-domain-like"/>
    <property type="match status" value="1"/>
</dbReference>
<sequence>MAGHSNVKEEGAAAILGRATVSPAMLRLLGNLIRAIDARHLVLDEHISLGGSEAEPITCPRCRGTGVTMIYSASDFDDDDEFDDNDVPNRIVHPSLPALTVTPGAAGPSLTSGAAAPVTAAAPAPVGAAAASNPPATPAAGTAPSGPAPPSAAAAPVTTATVSVGPAAQVPFPVSATVPLPVSPTPGFHSLGPNVPAPTPPNAVYTDSSVVTAALIADRFYTVTRGIRVGVFGGWMNTSPNVTGVPAASYTRHRTLQAAYEAYVSAYNSGIVTHA</sequence>
<feature type="domain" description="Ribonuclease H1 N-terminal" evidence="2">
    <location>
        <begin position="219"/>
        <end position="261"/>
    </location>
</feature>
<reference evidence="3 4" key="1">
    <citation type="journal article" date="2020" name="ISME J.">
        <title>Uncovering the hidden diversity of litter-decomposition mechanisms in mushroom-forming fungi.</title>
        <authorList>
            <person name="Floudas D."/>
            <person name="Bentzer J."/>
            <person name="Ahren D."/>
            <person name="Johansson T."/>
            <person name="Persson P."/>
            <person name="Tunlid A."/>
        </authorList>
    </citation>
    <scope>NUCLEOTIDE SEQUENCE [LARGE SCALE GENOMIC DNA]</scope>
    <source>
        <strain evidence="3 4">CBS 175.51</strain>
    </source>
</reference>
<dbReference type="InterPro" id="IPR011320">
    <property type="entry name" value="RNase_H1_N"/>
</dbReference>
<feature type="region of interest" description="Disordered" evidence="1">
    <location>
        <begin position="127"/>
        <end position="154"/>
    </location>
</feature>
<dbReference type="Gene3D" id="3.40.970.10">
    <property type="entry name" value="Ribonuclease H1, N-terminal domain"/>
    <property type="match status" value="1"/>
</dbReference>
<dbReference type="OrthoDB" id="3270804at2759"/>
<organism evidence="3 4">
    <name type="scientific">Ephemerocybe angulata</name>
    <dbReference type="NCBI Taxonomy" id="980116"/>
    <lineage>
        <taxon>Eukaryota</taxon>
        <taxon>Fungi</taxon>
        <taxon>Dikarya</taxon>
        <taxon>Basidiomycota</taxon>
        <taxon>Agaricomycotina</taxon>
        <taxon>Agaricomycetes</taxon>
        <taxon>Agaricomycetidae</taxon>
        <taxon>Agaricales</taxon>
        <taxon>Agaricineae</taxon>
        <taxon>Psathyrellaceae</taxon>
        <taxon>Ephemerocybe</taxon>
    </lineage>
</organism>
<evidence type="ECO:0000256" key="1">
    <source>
        <dbReference type="SAM" id="MobiDB-lite"/>
    </source>
</evidence>
<keyword evidence="4" id="KW-1185">Reference proteome</keyword>
<accession>A0A8H5FKE8</accession>
<dbReference type="InterPro" id="IPR037056">
    <property type="entry name" value="RNase_H1_N_sf"/>
</dbReference>